<keyword evidence="5 9" id="KW-0862">Zinc</keyword>
<dbReference type="GO" id="GO:0006363">
    <property type="term" value="P:termination of RNA polymerase I transcription"/>
    <property type="evidence" value="ECO:0007669"/>
    <property type="project" value="TreeGrafter"/>
</dbReference>
<dbReference type="InterPro" id="IPR001222">
    <property type="entry name" value="Znf_TFIIS"/>
</dbReference>
<evidence type="ECO:0000256" key="5">
    <source>
        <dbReference type="ARBA" id="ARBA00022833"/>
    </source>
</evidence>
<dbReference type="AlphaFoldDB" id="A0A177A4D8"/>
<dbReference type="PANTHER" id="PTHR11239">
    <property type="entry name" value="DNA-DIRECTED RNA POLYMERASE"/>
    <property type="match status" value="1"/>
</dbReference>
<dbReference type="GO" id="GO:0055029">
    <property type="term" value="C:nuclear DNA-directed RNA polymerase complex"/>
    <property type="evidence" value="ECO:0007669"/>
    <property type="project" value="UniProtKB-ARBA"/>
</dbReference>
<evidence type="ECO:0000313" key="13">
    <source>
        <dbReference type="EMBL" id="OAF56342.1"/>
    </source>
</evidence>
<dbReference type="CDD" id="cd10507">
    <property type="entry name" value="Zn-ribbon_RPA12"/>
    <property type="match status" value="1"/>
</dbReference>
<dbReference type="PANTHER" id="PTHR11239:SF14">
    <property type="entry name" value="DNA-DIRECTED RNA POLYMERASE I SUBUNIT RPA12"/>
    <property type="match status" value="1"/>
</dbReference>
<dbReference type="eggNOG" id="KOG2907">
    <property type="taxonomic scope" value="Eukaryota"/>
</dbReference>
<dbReference type="Gene3D" id="2.20.25.10">
    <property type="match status" value="1"/>
</dbReference>
<feature type="binding site" evidence="9">
    <location>
        <position position="111"/>
    </location>
    <ligand>
        <name>Zn(2+)</name>
        <dbReference type="ChEBI" id="CHEBI:29105"/>
        <label>2</label>
    </ligand>
</feature>
<evidence type="ECO:0000256" key="8">
    <source>
        <dbReference type="PIRNR" id="PIRNR005586"/>
    </source>
</evidence>
<feature type="zinc finger region" description="C4-type" evidence="10">
    <location>
        <begin position="10"/>
        <end position="33"/>
    </location>
</feature>
<feature type="binding site" evidence="9">
    <location>
        <position position="113"/>
    </location>
    <ligand>
        <name>Zn(2+)</name>
        <dbReference type="ChEBI" id="CHEBI:29105"/>
        <label>2</label>
    </ligand>
</feature>
<feature type="binding site" evidence="9">
    <location>
        <position position="33"/>
    </location>
    <ligand>
        <name>Zn(2+)</name>
        <dbReference type="ChEBI" id="CHEBI:29105"/>
        <label>1</label>
    </ligand>
</feature>
<dbReference type="SUPFAM" id="SSF57783">
    <property type="entry name" value="Zinc beta-ribbon"/>
    <property type="match status" value="1"/>
</dbReference>
<dbReference type="InterPro" id="IPR001529">
    <property type="entry name" value="Zn_ribbon_RPB9"/>
</dbReference>
<evidence type="ECO:0000256" key="9">
    <source>
        <dbReference type="PIRSR" id="PIRSR005586-1"/>
    </source>
</evidence>
<dbReference type="OrthoDB" id="421002at2759"/>
<dbReference type="InterPro" id="IPR012164">
    <property type="entry name" value="Rpa12/Rpb9/Rpc10/TFS"/>
</dbReference>
<comment type="function">
    <text evidence="8">DNA-dependent RNA polymerase catalyzes the transcription of DNA into RNA using the four ribonucleoside triphosphates as substrates.</text>
</comment>
<dbReference type="PROSITE" id="PS01030">
    <property type="entry name" value="RNA_POL_M_15KD"/>
    <property type="match status" value="1"/>
</dbReference>
<dbReference type="Pfam" id="PF02150">
    <property type="entry name" value="Zn_ribbon_RPB9"/>
    <property type="match status" value="1"/>
</dbReference>
<accession>A0A177A4D8</accession>
<evidence type="ECO:0000256" key="10">
    <source>
        <dbReference type="PIRSR" id="PIRSR005586-2"/>
    </source>
</evidence>
<evidence type="ECO:0000256" key="6">
    <source>
        <dbReference type="ARBA" id="ARBA00023163"/>
    </source>
</evidence>
<dbReference type="Pfam" id="PF01096">
    <property type="entry name" value="Zn_ribbon_TFIIS"/>
    <property type="match status" value="1"/>
</dbReference>
<evidence type="ECO:0000256" key="11">
    <source>
        <dbReference type="RuleBase" id="RU003474"/>
    </source>
</evidence>
<evidence type="ECO:0000256" key="4">
    <source>
        <dbReference type="ARBA" id="ARBA00022771"/>
    </source>
</evidence>
<evidence type="ECO:0000259" key="12">
    <source>
        <dbReference type="PROSITE" id="PS51133"/>
    </source>
</evidence>
<dbReference type="PROSITE" id="PS51133">
    <property type="entry name" value="ZF_TFIIS_2"/>
    <property type="match status" value="1"/>
</dbReference>
<reference evidence="13" key="1">
    <citation type="submission" date="2016-03" db="EMBL/GenBank/DDBJ databases">
        <title>Updated assembly of Pseudogymnoascus destructans, the fungus causing white-nose syndrome of bats.</title>
        <authorList>
            <person name="Palmer J.M."/>
            <person name="Drees K.P."/>
            <person name="Foster J.T."/>
            <person name="Lindner D.L."/>
        </authorList>
    </citation>
    <scope>NUCLEOTIDE SEQUENCE [LARGE SCALE GENOMIC DNA]</scope>
    <source>
        <strain evidence="13">20631-21</strain>
    </source>
</reference>
<evidence type="ECO:0000256" key="3">
    <source>
        <dbReference type="ARBA" id="ARBA00022723"/>
    </source>
</evidence>
<keyword evidence="7 8" id="KW-0539">Nucleus</keyword>
<keyword evidence="4 10" id="KW-0863">Zinc-finger</keyword>
<feature type="binding site" evidence="9">
    <location>
        <position position="83"/>
    </location>
    <ligand>
        <name>Zn(2+)</name>
        <dbReference type="ChEBI" id="CHEBI:29105"/>
        <label>2</label>
    </ligand>
</feature>
<evidence type="ECO:0000256" key="1">
    <source>
        <dbReference type="ARBA" id="ARBA00004604"/>
    </source>
</evidence>
<organism evidence="13">
    <name type="scientific">Pseudogymnoascus destructans</name>
    <dbReference type="NCBI Taxonomy" id="655981"/>
    <lineage>
        <taxon>Eukaryota</taxon>
        <taxon>Fungi</taxon>
        <taxon>Dikarya</taxon>
        <taxon>Ascomycota</taxon>
        <taxon>Pezizomycotina</taxon>
        <taxon>Leotiomycetes</taxon>
        <taxon>Thelebolales</taxon>
        <taxon>Thelebolaceae</taxon>
        <taxon>Pseudogymnoascus</taxon>
    </lineage>
</organism>
<feature type="binding site" evidence="9">
    <location>
        <position position="13"/>
    </location>
    <ligand>
        <name>Zn(2+)</name>
        <dbReference type="ChEBI" id="CHEBI:29105"/>
        <label>1</label>
    </ligand>
</feature>
<evidence type="ECO:0000256" key="7">
    <source>
        <dbReference type="ARBA" id="ARBA00023242"/>
    </source>
</evidence>
<protein>
    <recommendedName>
        <fullName evidence="8">DNA-directed RNA polymerase subunit</fullName>
    </recommendedName>
</protein>
<sequence>MSAIGSLVFCTDCGNLLESSTGDANTLLTCACCGTENRDTSLQTVLTKTKASSFPSLLRQMRSAVQTVEMSDRDNEATAMQTCPECDRNEVKYQSLQLRGADEGSTNFYTCECGYKWKGNN</sequence>
<dbReference type="GO" id="GO:0003676">
    <property type="term" value="F:nucleic acid binding"/>
    <property type="evidence" value="ECO:0007669"/>
    <property type="project" value="InterPro"/>
</dbReference>
<gene>
    <name evidence="13" type="primary">RPA12</name>
    <name evidence="13" type="ORF">VC83_06660</name>
</gene>
<dbReference type="GO" id="GO:0003899">
    <property type="term" value="F:DNA-directed RNA polymerase activity"/>
    <property type="evidence" value="ECO:0007669"/>
    <property type="project" value="InterPro"/>
</dbReference>
<dbReference type="VEuPathDB" id="FungiDB:GMDG_07667"/>
<comment type="similarity">
    <text evidence="8 11">Belongs to the archaeal rpoM/eukaryotic RPA12/RPB9/RPC11 RNA polymerase family.</text>
</comment>
<dbReference type="InterPro" id="IPR019761">
    <property type="entry name" value="DNA-dir_RNA_pol-M_15_CS"/>
</dbReference>
<keyword evidence="6 8" id="KW-0804">Transcription</keyword>
<feature type="binding site" evidence="9">
    <location>
        <position position="10"/>
    </location>
    <ligand>
        <name>Zn(2+)</name>
        <dbReference type="ChEBI" id="CHEBI:29105"/>
        <label>1</label>
    </ligand>
</feature>
<feature type="binding site" evidence="9">
    <location>
        <position position="30"/>
    </location>
    <ligand>
        <name>Zn(2+)</name>
        <dbReference type="ChEBI" id="CHEBI:29105"/>
        <label>1</label>
    </ligand>
</feature>
<name>A0A177A4D8_9PEZI</name>
<evidence type="ECO:0000256" key="2">
    <source>
        <dbReference type="ARBA" id="ARBA00022478"/>
    </source>
</evidence>
<dbReference type="GeneID" id="36289717"/>
<dbReference type="Proteomes" id="UP000077154">
    <property type="component" value="Unassembled WGS sequence"/>
</dbReference>
<proteinExistence type="inferred from homology"/>
<dbReference type="EMBL" id="KV441404">
    <property type="protein sequence ID" value="OAF56342.1"/>
    <property type="molecule type" value="Genomic_DNA"/>
</dbReference>
<dbReference type="PIRSF" id="PIRSF005586">
    <property type="entry name" value="RNApol_RpoM"/>
    <property type="match status" value="1"/>
</dbReference>
<keyword evidence="2 8" id="KW-0240">DNA-directed RNA polymerase</keyword>
<dbReference type="InterPro" id="IPR034004">
    <property type="entry name" value="Zn_ribbon_RPA12_C"/>
</dbReference>
<comment type="subcellular location">
    <subcellularLocation>
        <location evidence="1">Nucleus</location>
        <location evidence="1">Nucleolus</location>
    </subcellularLocation>
</comment>
<dbReference type="GO" id="GO:0008270">
    <property type="term" value="F:zinc ion binding"/>
    <property type="evidence" value="ECO:0007669"/>
    <property type="project" value="UniProtKB-KW"/>
</dbReference>
<feature type="binding site" evidence="9">
    <location>
        <position position="86"/>
    </location>
    <ligand>
        <name>Zn(2+)</name>
        <dbReference type="ChEBI" id="CHEBI:29105"/>
        <label>2</label>
    </ligand>
</feature>
<keyword evidence="3 9" id="KW-0479">Metal-binding</keyword>
<feature type="domain" description="TFIIS-type" evidence="12">
    <location>
        <begin position="79"/>
        <end position="118"/>
    </location>
</feature>
<dbReference type="RefSeq" id="XP_024321638.1">
    <property type="nucleotide sequence ID" value="XM_024470253.1"/>
</dbReference>
<dbReference type="GO" id="GO:0005736">
    <property type="term" value="C:RNA polymerase I complex"/>
    <property type="evidence" value="ECO:0007669"/>
    <property type="project" value="TreeGrafter"/>
</dbReference>
<dbReference type="SMART" id="SM00440">
    <property type="entry name" value="ZnF_C2C2"/>
    <property type="match status" value="1"/>
</dbReference>